<organism evidence="1">
    <name type="scientific">marine sediment metagenome</name>
    <dbReference type="NCBI Taxonomy" id="412755"/>
    <lineage>
        <taxon>unclassified sequences</taxon>
        <taxon>metagenomes</taxon>
        <taxon>ecological metagenomes</taxon>
    </lineage>
</organism>
<protein>
    <submittedName>
        <fullName evidence="1">Uncharacterized protein</fullName>
    </submittedName>
</protein>
<gene>
    <name evidence="1" type="ORF">S06H3_12464</name>
</gene>
<evidence type="ECO:0000313" key="1">
    <source>
        <dbReference type="EMBL" id="GAI07990.1"/>
    </source>
</evidence>
<sequence length="39" mass="4789">MKKTTAKRIIYFLEKLKPLLRWKKELNNLILEIKKEFGL</sequence>
<dbReference type="AlphaFoldDB" id="X1M026"/>
<reference evidence="1" key="1">
    <citation type="journal article" date="2014" name="Front. Microbiol.">
        <title>High frequency of phylogenetically diverse reductive dehalogenase-homologous genes in deep subseafloor sedimentary metagenomes.</title>
        <authorList>
            <person name="Kawai M."/>
            <person name="Futagami T."/>
            <person name="Toyoda A."/>
            <person name="Takaki Y."/>
            <person name="Nishi S."/>
            <person name="Hori S."/>
            <person name="Arai W."/>
            <person name="Tsubouchi T."/>
            <person name="Morono Y."/>
            <person name="Uchiyama I."/>
            <person name="Ito T."/>
            <person name="Fujiyama A."/>
            <person name="Inagaki F."/>
            <person name="Takami H."/>
        </authorList>
    </citation>
    <scope>NUCLEOTIDE SEQUENCE</scope>
    <source>
        <strain evidence="1">Expedition CK06-06</strain>
    </source>
</reference>
<name>X1M026_9ZZZZ</name>
<accession>X1M026</accession>
<comment type="caution">
    <text evidence="1">The sequence shown here is derived from an EMBL/GenBank/DDBJ whole genome shotgun (WGS) entry which is preliminary data.</text>
</comment>
<proteinExistence type="predicted"/>
<dbReference type="EMBL" id="BARV01006099">
    <property type="protein sequence ID" value="GAI07990.1"/>
    <property type="molecule type" value="Genomic_DNA"/>
</dbReference>